<dbReference type="Pfam" id="PF01068">
    <property type="entry name" value="DNA_ligase_A_M"/>
    <property type="match status" value="1"/>
</dbReference>
<evidence type="ECO:0000256" key="3">
    <source>
        <dbReference type="ARBA" id="ARBA00022763"/>
    </source>
</evidence>
<keyword evidence="2" id="KW-0235">DNA replication</keyword>
<reference evidence="6" key="1">
    <citation type="journal article" date="2020" name="Nature">
        <title>Giant virus diversity and host interactions through global metagenomics.</title>
        <authorList>
            <person name="Schulz F."/>
            <person name="Roux S."/>
            <person name="Paez-Espino D."/>
            <person name="Jungbluth S."/>
            <person name="Walsh D.A."/>
            <person name="Denef V.J."/>
            <person name="McMahon K.D."/>
            <person name="Konstantinidis K.T."/>
            <person name="Eloe-Fadrosh E.A."/>
            <person name="Kyrpides N.C."/>
            <person name="Woyke T."/>
        </authorList>
    </citation>
    <scope>NUCLEOTIDE SEQUENCE</scope>
    <source>
        <strain evidence="6">GVMAG-M-3300025676-16</strain>
    </source>
</reference>
<dbReference type="PANTHER" id="PTHR47810:SF3">
    <property type="entry name" value="LIGASE, PUTATIVE-RELATED"/>
    <property type="match status" value="1"/>
</dbReference>
<dbReference type="CDD" id="cd08041">
    <property type="entry name" value="OBF_kDNA_ligase_like"/>
    <property type="match status" value="1"/>
</dbReference>
<evidence type="ECO:0000259" key="5">
    <source>
        <dbReference type="PROSITE" id="PS50160"/>
    </source>
</evidence>
<dbReference type="InterPro" id="IPR050326">
    <property type="entry name" value="NAD_dep_DNA_ligaseB"/>
</dbReference>
<keyword evidence="1" id="KW-0436">Ligase</keyword>
<keyword evidence="4" id="KW-0234">DNA repair</keyword>
<dbReference type="Pfam" id="PF14743">
    <property type="entry name" value="DNA_ligase_OB_2"/>
    <property type="match status" value="1"/>
</dbReference>
<sequence length="390" mass="45355">MKQTNFPTLYNKSSKGGILTWTISAHEKDNTGIITIERGFLEGKIQTQEQIINKGKNIGKKNETSPYEQAVSESNSKWNLKKTKNGYTEELDIETNNTNKETINFRPMLAKDFNKDSNKLNWEEGVVWQPKLDGVRALIGFHDNQVFIKSRGNKFYHNLTHIKNLFSNLYTTGIVHDNIIFDCELYTNELTFEEITGICRKQKKLSKENIEKELKIKAFIFDIINIDSLSQIFQERYNSLLKMFKEHLPEEVVLVWTEEITDPKCLESIHNKATEQGFEGIMLRNEKGLYKEGPTRSNDLIKMKTMLDDEFEIVNYKEGVGIEKGTVIWTCKTKEGHNFNVRPTGTREQRKIWFNNGNKYIGKKLTVQFQELSKDQVPRFPVGIAIRDYE</sequence>
<accession>A0A6C0IZS0</accession>
<keyword evidence="3" id="KW-0227">DNA damage</keyword>
<evidence type="ECO:0000313" key="6">
    <source>
        <dbReference type="EMBL" id="QHT98572.1"/>
    </source>
</evidence>
<name>A0A6C0IZS0_9ZZZZ</name>
<dbReference type="PROSITE" id="PS00697">
    <property type="entry name" value="DNA_LIGASE_A1"/>
    <property type="match status" value="1"/>
</dbReference>
<protein>
    <recommendedName>
        <fullName evidence="5">ATP-dependent DNA ligase family profile domain-containing protein</fullName>
    </recommendedName>
</protein>
<dbReference type="Gene3D" id="2.40.50.140">
    <property type="entry name" value="Nucleic acid-binding proteins"/>
    <property type="match status" value="1"/>
</dbReference>
<dbReference type="InterPro" id="IPR016059">
    <property type="entry name" value="DNA_ligase_ATP-dep_CS"/>
</dbReference>
<dbReference type="InterPro" id="IPR012310">
    <property type="entry name" value="DNA_ligase_ATP-dep_cent"/>
</dbReference>
<dbReference type="Gene3D" id="3.30.470.30">
    <property type="entry name" value="DNA ligase/mRNA capping enzyme"/>
    <property type="match status" value="1"/>
</dbReference>
<dbReference type="GO" id="GO:0006260">
    <property type="term" value="P:DNA replication"/>
    <property type="evidence" value="ECO:0007669"/>
    <property type="project" value="UniProtKB-KW"/>
</dbReference>
<dbReference type="SUPFAM" id="SSF56091">
    <property type="entry name" value="DNA ligase/mRNA capping enzyme, catalytic domain"/>
    <property type="match status" value="1"/>
</dbReference>
<evidence type="ECO:0000256" key="4">
    <source>
        <dbReference type="ARBA" id="ARBA00023204"/>
    </source>
</evidence>
<dbReference type="GO" id="GO:0006281">
    <property type="term" value="P:DNA repair"/>
    <property type="evidence" value="ECO:0007669"/>
    <property type="project" value="UniProtKB-KW"/>
</dbReference>
<dbReference type="AlphaFoldDB" id="A0A6C0IZS0"/>
<dbReference type="PROSITE" id="PS00333">
    <property type="entry name" value="DNA_LIGASE_A2"/>
    <property type="match status" value="1"/>
</dbReference>
<dbReference type="GO" id="GO:0003910">
    <property type="term" value="F:DNA ligase (ATP) activity"/>
    <property type="evidence" value="ECO:0007669"/>
    <property type="project" value="InterPro"/>
</dbReference>
<proteinExistence type="predicted"/>
<organism evidence="6">
    <name type="scientific">viral metagenome</name>
    <dbReference type="NCBI Taxonomy" id="1070528"/>
    <lineage>
        <taxon>unclassified sequences</taxon>
        <taxon>metagenomes</taxon>
        <taxon>organismal metagenomes</taxon>
    </lineage>
</organism>
<dbReference type="InterPro" id="IPR029319">
    <property type="entry name" value="DNA_ligase_OB"/>
</dbReference>
<dbReference type="SUPFAM" id="SSF50249">
    <property type="entry name" value="Nucleic acid-binding proteins"/>
    <property type="match status" value="1"/>
</dbReference>
<evidence type="ECO:0000256" key="1">
    <source>
        <dbReference type="ARBA" id="ARBA00022598"/>
    </source>
</evidence>
<dbReference type="InterPro" id="IPR012340">
    <property type="entry name" value="NA-bd_OB-fold"/>
</dbReference>
<dbReference type="GO" id="GO:0005524">
    <property type="term" value="F:ATP binding"/>
    <property type="evidence" value="ECO:0007669"/>
    <property type="project" value="InterPro"/>
</dbReference>
<dbReference type="PANTHER" id="PTHR47810">
    <property type="entry name" value="DNA LIGASE"/>
    <property type="match status" value="1"/>
</dbReference>
<feature type="domain" description="ATP-dependent DNA ligase family profile" evidence="5">
    <location>
        <begin position="209"/>
        <end position="304"/>
    </location>
</feature>
<dbReference type="EMBL" id="MN740294">
    <property type="protein sequence ID" value="QHT98572.1"/>
    <property type="molecule type" value="Genomic_DNA"/>
</dbReference>
<dbReference type="PROSITE" id="PS50160">
    <property type="entry name" value="DNA_LIGASE_A3"/>
    <property type="match status" value="1"/>
</dbReference>
<evidence type="ECO:0000256" key="2">
    <source>
        <dbReference type="ARBA" id="ARBA00022705"/>
    </source>
</evidence>
<dbReference type="GO" id="GO:0006310">
    <property type="term" value="P:DNA recombination"/>
    <property type="evidence" value="ECO:0007669"/>
    <property type="project" value="InterPro"/>
</dbReference>